<dbReference type="OrthoDB" id="626167at2759"/>
<evidence type="ECO:0000313" key="1">
    <source>
        <dbReference type="EMBL" id="KAF4302845.1"/>
    </source>
</evidence>
<dbReference type="PANTHER" id="PTHR46082:SF11">
    <property type="entry name" value="AAA+ ATPASE DOMAIN-CONTAINING PROTEIN-RELATED"/>
    <property type="match status" value="1"/>
</dbReference>
<dbReference type="GO" id="GO:0009116">
    <property type="term" value="P:nucleoside metabolic process"/>
    <property type="evidence" value="ECO:0007669"/>
    <property type="project" value="InterPro"/>
</dbReference>
<protein>
    <recommendedName>
        <fullName evidence="3">Nucleoside phosphorylase domain-containing protein</fullName>
    </recommendedName>
</protein>
<name>A0A8H4MZ41_9PEZI</name>
<dbReference type="GO" id="GO:0003824">
    <property type="term" value="F:catalytic activity"/>
    <property type="evidence" value="ECO:0007669"/>
    <property type="project" value="InterPro"/>
</dbReference>
<dbReference type="InterPro" id="IPR053137">
    <property type="entry name" value="NLR-like"/>
</dbReference>
<comment type="caution">
    <text evidence="1">The sequence shown here is derived from an EMBL/GenBank/DDBJ whole genome shotgun (WGS) entry which is preliminary data.</text>
</comment>
<evidence type="ECO:0008006" key="3">
    <source>
        <dbReference type="Google" id="ProtNLM"/>
    </source>
</evidence>
<sequence length="327" mass="35980">MPPPPIKRQLTRDDYHVAWLCALPDVELPAARCMLDDEHEPPPNHPSDINEYVYGSIDSHNIVIASMPPRKIGPVSAADLVGPLKFSFPYLKIHLFVGIGRGIPRAPTPPAAEKDVYFGDVVVGWPKTEDDPAVVNWDFGAVEQHGPNVTNLRQVGQMKEPDAPILAALGRLLGNHREGLTRFDEHLRRLDRIAQFGHPGRSSDRLFQPDCACQTPNATILCSCDQTKLVKRKRRPDRGMGFIFHQGTILSGNSFMMNAAVRDKLRVCYPNALCLEMEAAGALPQSRALVVRGICDYADSHVNRKWQNYAAGTAAGASFHESPAGPA</sequence>
<dbReference type="Gene3D" id="3.40.50.1580">
    <property type="entry name" value="Nucleoside phosphorylase domain"/>
    <property type="match status" value="1"/>
</dbReference>
<dbReference type="InterPro" id="IPR035994">
    <property type="entry name" value="Nucleoside_phosphorylase_sf"/>
</dbReference>
<organism evidence="1 2">
    <name type="scientific">Botryosphaeria dothidea</name>
    <dbReference type="NCBI Taxonomy" id="55169"/>
    <lineage>
        <taxon>Eukaryota</taxon>
        <taxon>Fungi</taxon>
        <taxon>Dikarya</taxon>
        <taxon>Ascomycota</taxon>
        <taxon>Pezizomycotina</taxon>
        <taxon>Dothideomycetes</taxon>
        <taxon>Dothideomycetes incertae sedis</taxon>
        <taxon>Botryosphaeriales</taxon>
        <taxon>Botryosphaeriaceae</taxon>
        <taxon>Botryosphaeria</taxon>
    </lineage>
</organism>
<dbReference type="SUPFAM" id="SSF53167">
    <property type="entry name" value="Purine and uridine phosphorylases"/>
    <property type="match status" value="1"/>
</dbReference>
<dbReference type="AlphaFoldDB" id="A0A8H4MZ41"/>
<proteinExistence type="predicted"/>
<gene>
    <name evidence="1" type="ORF">GTA08_BOTSDO09101</name>
</gene>
<keyword evidence="2" id="KW-1185">Reference proteome</keyword>
<reference evidence="1" key="1">
    <citation type="submission" date="2020-04" db="EMBL/GenBank/DDBJ databases">
        <title>Genome Assembly and Annotation of Botryosphaeria dothidea sdau 11-99, a Latent Pathogen of Apple Fruit Ring Rot in China.</title>
        <authorList>
            <person name="Yu C."/>
            <person name="Diao Y."/>
            <person name="Lu Q."/>
            <person name="Zhao J."/>
            <person name="Cui S."/>
            <person name="Peng C."/>
            <person name="He B."/>
            <person name="Liu H."/>
        </authorList>
    </citation>
    <scope>NUCLEOTIDE SEQUENCE [LARGE SCALE GENOMIC DNA]</scope>
    <source>
        <strain evidence="1">Sdau11-99</strain>
    </source>
</reference>
<dbReference type="EMBL" id="WWBZ02000062">
    <property type="protein sequence ID" value="KAF4302845.1"/>
    <property type="molecule type" value="Genomic_DNA"/>
</dbReference>
<dbReference type="Proteomes" id="UP000572817">
    <property type="component" value="Unassembled WGS sequence"/>
</dbReference>
<accession>A0A8H4MZ41</accession>
<dbReference type="PANTHER" id="PTHR46082">
    <property type="entry name" value="ATP/GTP-BINDING PROTEIN-RELATED"/>
    <property type="match status" value="1"/>
</dbReference>
<evidence type="ECO:0000313" key="2">
    <source>
        <dbReference type="Proteomes" id="UP000572817"/>
    </source>
</evidence>